<protein>
    <recommendedName>
        <fullName evidence="4">AlgX/AlgJ SGNH hydrolase-like domain-containing protein</fullName>
    </recommendedName>
</protein>
<evidence type="ECO:0000313" key="2">
    <source>
        <dbReference type="EMBL" id="AUB84049.1"/>
    </source>
</evidence>
<feature type="compositionally biased region" description="Low complexity" evidence="1">
    <location>
        <begin position="376"/>
        <end position="392"/>
    </location>
</feature>
<proteinExistence type="predicted"/>
<organism evidence="2 3">
    <name type="scientific">Candidatus Thiodictyon syntrophicum</name>
    <dbReference type="NCBI Taxonomy" id="1166950"/>
    <lineage>
        <taxon>Bacteria</taxon>
        <taxon>Pseudomonadati</taxon>
        <taxon>Pseudomonadota</taxon>
        <taxon>Gammaproteobacteria</taxon>
        <taxon>Chromatiales</taxon>
        <taxon>Chromatiaceae</taxon>
        <taxon>Thiodictyon</taxon>
    </lineage>
</organism>
<dbReference type="KEGG" id="tsy:THSYN_26015"/>
<gene>
    <name evidence="2" type="ORF">THSYN_26015</name>
</gene>
<evidence type="ECO:0000313" key="3">
    <source>
        <dbReference type="Proteomes" id="UP000232638"/>
    </source>
</evidence>
<keyword evidence="3" id="KW-1185">Reference proteome</keyword>
<evidence type="ECO:0000256" key="1">
    <source>
        <dbReference type="SAM" id="MobiDB-lite"/>
    </source>
</evidence>
<dbReference type="EMBL" id="CP020370">
    <property type="protein sequence ID" value="AUB84049.1"/>
    <property type="molecule type" value="Genomic_DNA"/>
</dbReference>
<dbReference type="Proteomes" id="UP000232638">
    <property type="component" value="Chromosome"/>
</dbReference>
<name>A0A2K8UEZ8_9GAMM</name>
<dbReference type="RefSeq" id="WP_100921718.1">
    <property type="nucleotide sequence ID" value="NZ_CP020370.1"/>
</dbReference>
<sequence>MSARAYNLVVLGGVGALLVIAAWLALTQEPLSGDLTRVGALPERDFGWQDTKPRFAPELFRYRAKDEPIESAQVVVIGDSFSHQSDHGFGWQNFFVARTGLELLVYHLRGRPAEQVLLSPELRRNPPKLVIYEIAELNLPDFVPRYAGDCTLPPTRAWEPLAVHPVPYRLAAYTRRTSWGWELKPRIEQAMHIIKVRAAALLGEAGVRQLELTRTDLFSSRNQSLLVYGYDVPADDWRSLDLAGMACGLRNLKTTVEQVLGAPLVVLYAPGKLSATAAYVPDAPASYGGFIPALRERSAIPAPAVLERLREAVAAGIQDVYLPDDSHWANQGHAIAADALYDFLLARGLIRAADPPPDADPVPGTAGRLAPGPEHGLQSGSYGLLLSPADPLGGPGGAPGPAPTLDDRGHGGTIPAP</sequence>
<accession>A0A2K8UEZ8</accession>
<evidence type="ECO:0008006" key="4">
    <source>
        <dbReference type="Google" id="ProtNLM"/>
    </source>
</evidence>
<dbReference type="AlphaFoldDB" id="A0A2K8UEZ8"/>
<dbReference type="OrthoDB" id="7064412at2"/>
<feature type="region of interest" description="Disordered" evidence="1">
    <location>
        <begin position="354"/>
        <end position="417"/>
    </location>
</feature>
<reference evidence="2 3" key="1">
    <citation type="submission" date="2017-03" db="EMBL/GenBank/DDBJ databases">
        <title>Complete genome sequence of Candidatus 'Thiodictyon syntrophicum' sp. nov. strain Cad16T, a photolithoautotroph purple sulfur bacterium isolated from an alpine meromictic lake.</title>
        <authorList>
            <person name="Luedin S.M."/>
            <person name="Pothier J.F."/>
            <person name="Danza F."/>
            <person name="Storelli N."/>
            <person name="Wittwer M."/>
            <person name="Tonolla M."/>
        </authorList>
    </citation>
    <scope>NUCLEOTIDE SEQUENCE [LARGE SCALE GENOMIC DNA]</scope>
    <source>
        <strain evidence="2 3">Cad16T</strain>
    </source>
</reference>